<keyword evidence="1" id="KW-1133">Transmembrane helix</keyword>
<dbReference type="OrthoDB" id="10374684at2759"/>
<reference evidence="4" key="1">
    <citation type="submission" date="2011-07" db="EMBL/GenBank/DDBJ databases">
        <authorList>
            <consortium name="Caenorhabditis brenneri Sequencing and Analysis Consortium"/>
            <person name="Wilson R.K."/>
        </authorList>
    </citation>
    <scope>NUCLEOTIDE SEQUENCE [LARGE SCALE GENOMIC DNA]</scope>
    <source>
        <strain evidence="4">PB2801</strain>
    </source>
</reference>
<feature type="transmembrane region" description="Helical" evidence="1">
    <location>
        <begin position="377"/>
        <end position="399"/>
    </location>
</feature>
<accession>G0MDU2</accession>
<feature type="transmembrane region" description="Helical" evidence="1">
    <location>
        <begin position="420"/>
        <end position="443"/>
    </location>
</feature>
<dbReference type="eggNOG" id="KOG4209">
    <property type="taxonomic scope" value="Eukaryota"/>
</dbReference>
<keyword evidence="1" id="KW-0472">Membrane</keyword>
<evidence type="ECO:0000259" key="2">
    <source>
        <dbReference type="Pfam" id="PF26529"/>
    </source>
</evidence>
<evidence type="ECO:0000313" key="4">
    <source>
        <dbReference type="Proteomes" id="UP000008068"/>
    </source>
</evidence>
<dbReference type="Proteomes" id="UP000008068">
    <property type="component" value="Unassembled WGS sequence"/>
</dbReference>
<dbReference type="PANTHER" id="PTHR31720">
    <property type="entry name" value="SERPENTINE RECEPTOR, CLASS Z-RELATED"/>
    <property type="match status" value="1"/>
</dbReference>
<evidence type="ECO:0000313" key="3">
    <source>
        <dbReference type="EMBL" id="EGT49431.1"/>
    </source>
</evidence>
<proteinExistence type="predicted"/>
<dbReference type="Pfam" id="PF10325">
    <property type="entry name" value="7TM_GPCR_Srz"/>
    <property type="match status" value="1"/>
</dbReference>
<dbReference type="EMBL" id="GL379790">
    <property type="protein sequence ID" value="EGT49431.1"/>
    <property type="molecule type" value="Genomic_DNA"/>
</dbReference>
<dbReference type="HOGENOM" id="CLU_283171_0_0_1"/>
<dbReference type="STRING" id="135651.G0MDU2"/>
<organism evidence="4">
    <name type="scientific">Caenorhabditis brenneri</name>
    <name type="common">Nematode worm</name>
    <dbReference type="NCBI Taxonomy" id="135651"/>
    <lineage>
        <taxon>Eukaryota</taxon>
        <taxon>Metazoa</taxon>
        <taxon>Ecdysozoa</taxon>
        <taxon>Nematoda</taxon>
        <taxon>Chromadorea</taxon>
        <taxon>Rhabditida</taxon>
        <taxon>Rhabditina</taxon>
        <taxon>Rhabditomorpha</taxon>
        <taxon>Rhabditoidea</taxon>
        <taxon>Rhabditidae</taxon>
        <taxon>Peloderinae</taxon>
        <taxon>Caenorhabditis</taxon>
    </lineage>
</organism>
<dbReference type="AlphaFoldDB" id="G0MDU2"/>
<name>G0MDU2_CAEBE</name>
<dbReference type="Pfam" id="PF26529">
    <property type="entry name" value="NTF2_2"/>
    <property type="match status" value="3"/>
</dbReference>
<keyword evidence="4" id="KW-1185">Reference proteome</keyword>
<feature type="domain" description="NTF2-like" evidence="2">
    <location>
        <begin position="622"/>
        <end position="767"/>
    </location>
</feature>
<evidence type="ECO:0000256" key="1">
    <source>
        <dbReference type="SAM" id="Phobius"/>
    </source>
</evidence>
<gene>
    <name evidence="3" type="ORF">CAEBREN_26173</name>
</gene>
<feature type="transmembrane region" description="Helical" evidence="1">
    <location>
        <begin position="285"/>
        <end position="305"/>
    </location>
</feature>
<sequence length="1101" mass="128964">MDFESNLPNSCLKNILKYVRFDQRASIALHIPAIASLESSVPLQLDYFHFEDLSLTIDTVSHDFYEFWNFPIPSPPSKKEVERIRDQKHFGNLFFRKIDLIGRWEKRVPLGTTQGEAEKKYINFLIERFEKLEIRRLRIDDVDDFLRRIGGERKGKIVVEELHVKVKNYKEFEKICGFLNQESFPLKKLEIDAGKLDDLGLKDEKISSVMNLRINVDSSVASSEVLNFVLRVLSVPHKTGSIFQLEVPDETFIQSIFEVLDEKFKIDQHFTFDETMFSIIALSTFYVLSIFMSPVFNILLILLGLKRFLLYFAQDSEKYLNFKSKLFPTFLFSLYMFSFLANIALRVTKLVFFFGKSTGFNQESLTSNSTMDFIDDMFMAFAVVLEVLATLSVIVYIPMFHSVRKMAHLPSMRQSQPEKYIMFQVMLISVWKFIMGIVVVLGVSSLPVGHFPLNSKELNHTTDDNENGTTPWYSTVEYMRDFTKHRRLETYSCELGTTSNLTQLQLRLYYDNQLRNAIIYNLSNNVTQPSNTFFKSIYKYRPSSSTRNLAMVLLKAIILLLVTNVIVQCSFEDQKVQETIKKVGKRFHTKIFGFEFGKPDFDRPAYKNLVVPENFANKTDSEVVEFKKNVMKVMGDDIYQQYNPEDTVRYNHELNLFAILDDEVVVEVCDTGLKMNKYQFTDYIRRDRAQFLRKEARISNFHSIKKNDDNDDGPHVFTFAQLMLMESHFEFTVVQLWKVKAKLKKTDIGSLFKITHIKIGGTCFDYGSINHNWTDIGARRHGGWMMLNKETNPDIQTLTDVFTDGPEYADKVPVKWLDALVDNEKDLTIVVCTRKFVIPRFRRQDFLAWYKRFSMMWHPVRNGTDDFLRVQVMDATPGDKLLARVTMRLQMGSNVNSTDIFDWDFKVITKYNEHGDGKWYIKRLEVMCPLNYDPLTVSLRHIRDVVTESLLEPVEYENGTMPFYATVEYMRKFTKNGTLETYFCDVERTFNLNQLRLMLWYNRERRIGRIFSYAVNYDDIPHPAEVDSYFRMGTHTYIKPKPPRKTTALYIHDWKFHLKWDEQVQFYYLSKLEIDCPRAIGDPGIIFKIKLLLGDNGDIPM</sequence>
<feature type="domain" description="NTF2-like" evidence="2">
    <location>
        <begin position="810"/>
        <end position="929"/>
    </location>
</feature>
<protein>
    <recommendedName>
        <fullName evidence="2">NTF2-like domain-containing protein</fullName>
    </recommendedName>
</protein>
<dbReference type="InterPro" id="IPR058879">
    <property type="entry name" value="NTF2-like_dom_nem"/>
</dbReference>
<dbReference type="InParanoid" id="G0MDU2"/>
<dbReference type="PANTHER" id="PTHR31720:SF12">
    <property type="entry name" value="SERPENTINE RECEPTOR, CLASS T-RELATED"/>
    <property type="match status" value="1"/>
</dbReference>
<dbReference type="InterPro" id="IPR018817">
    <property type="entry name" value="7TM_GPCR_serpentine_rcpt_Srz"/>
</dbReference>
<feature type="domain" description="NTF2-like" evidence="2">
    <location>
        <begin position="938"/>
        <end position="1078"/>
    </location>
</feature>
<feature type="transmembrane region" description="Helical" evidence="1">
    <location>
        <begin position="326"/>
        <end position="345"/>
    </location>
</feature>
<keyword evidence="1" id="KW-0812">Transmembrane</keyword>